<reference evidence="2 3" key="1">
    <citation type="submission" date="2017-09" db="EMBL/GenBank/DDBJ databases">
        <title>Depth-based differentiation of microbial function through sediment-hosted aquifers and enrichment of novel symbionts in the deep terrestrial subsurface.</title>
        <authorList>
            <person name="Probst A.J."/>
            <person name="Ladd B."/>
            <person name="Jarett J.K."/>
            <person name="Geller-Mcgrath D.E."/>
            <person name="Sieber C.M."/>
            <person name="Emerson J.B."/>
            <person name="Anantharaman K."/>
            <person name="Thomas B.C."/>
            <person name="Malmstrom R."/>
            <person name="Stieglmeier M."/>
            <person name="Klingl A."/>
            <person name="Woyke T."/>
            <person name="Ryan C.M."/>
            <person name="Banfield J.F."/>
        </authorList>
    </citation>
    <scope>NUCLEOTIDE SEQUENCE [LARGE SCALE GENOMIC DNA]</scope>
    <source>
        <strain evidence="2">CG17_big_fil_post_rev_8_21_14_2_50_48_46</strain>
    </source>
</reference>
<evidence type="ECO:0000313" key="2">
    <source>
        <dbReference type="EMBL" id="PIW17579.1"/>
    </source>
</evidence>
<comment type="caution">
    <text evidence="2">The sequence shown here is derived from an EMBL/GenBank/DDBJ whole genome shotgun (WGS) entry which is preliminary data.</text>
</comment>
<feature type="transmembrane region" description="Helical" evidence="1">
    <location>
        <begin position="46"/>
        <end position="67"/>
    </location>
</feature>
<name>A0A2M7G6K8_9BACT</name>
<sequence length="413" mass="45610">MKPAAWILLLFVCSGGLSALLGNELGRKIGKKKLSLFAMRPKYTSTFMTVILSMALSAGLFGSYLAVSGKTRMALLNPEFLLSESSEKEQAHQSELVQVLRRLKTQNRVQVAKLAQQEITLAALPQPIQPPLAPKATARQAVIPAPQSHQNLKPEPLRLAKAEMPMKKSVQHLAPKALPKALQTHFSSQDLRLKVSHGVEPHRPASRASGPELAQTHRSQKSYVFMAKANETLMRFEAMGLEENDKAQAAMARVLDLTEAYAQQMGLPETEGSRIRVSEANIQQVLSSLENHSGLGIEVKTASAVLSSQPMSIQLSAYPLVQQENLRPQDILEQDRLQPEGVQADLRQEILPAIRTALALKQPLAMSSLPPIQIQESTWVSPLKIELVRTRSAQVHETLLDSQNLRILLWFLP</sequence>
<evidence type="ECO:0000313" key="3">
    <source>
        <dbReference type="Proteomes" id="UP000231019"/>
    </source>
</evidence>
<dbReference type="Proteomes" id="UP000231019">
    <property type="component" value="Unassembled WGS sequence"/>
</dbReference>
<dbReference type="EMBL" id="PFFQ01000023">
    <property type="protein sequence ID" value="PIW17579.1"/>
    <property type="molecule type" value="Genomic_DNA"/>
</dbReference>
<evidence type="ECO:0008006" key="4">
    <source>
        <dbReference type="Google" id="ProtNLM"/>
    </source>
</evidence>
<dbReference type="AlphaFoldDB" id="A0A2M7G6K8"/>
<keyword evidence="1" id="KW-0812">Transmembrane</keyword>
<keyword evidence="1" id="KW-1133">Transmembrane helix</keyword>
<dbReference type="InterPro" id="IPR021435">
    <property type="entry name" value="DUF3084"/>
</dbReference>
<accession>A0A2M7G6K8</accession>
<keyword evidence="1" id="KW-0472">Membrane</keyword>
<organism evidence="2 3">
    <name type="scientific">bacterium (Candidatus Blackallbacteria) CG17_big_fil_post_rev_8_21_14_2_50_48_46</name>
    <dbReference type="NCBI Taxonomy" id="2014261"/>
    <lineage>
        <taxon>Bacteria</taxon>
        <taxon>Candidatus Blackallbacteria</taxon>
    </lineage>
</organism>
<evidence type="ECO:0000256" key="1">
    <source>
        <dbReference type="SAM" id="Phobius"/>
    </source>
</evidence>
<proteinExistence type="predicted"/>
<dbReference type="Pfam" id="PF11283">
    <property type="entry name" value="DUF3084"/>
    <property type="match status" value="1"/>
</dbReference>
<gene>
    <name evidence="2" type="ORF">COW36_08780</name>
</gene>
<protein>
    <recommendedName>
        <fullName evidence="4">DUF3084 domain-containing protein</fullName>
    </recommendedName>
</protein>